<gene>
    <name evidence="2" type="ORF">NCTC11532_02085</name>
</gene>
<evidence type="ECO:0000256" key="1">
    <source>
        <dbReference type="SAM" id="Coils"/>
    </source>
</evidence>
<feature type="coiled-coil region" evidence="1">
    <location>
        <begin position="35"/>
        <end position="62"/>
    </location>
</feature>
<keyword evidence="1" id="KW-0175">Coiled coil</keyword>
<proteinExistence type="predicted"/>
<evidence type="ECO:0000313" key="2">
    <source>
        <dbReference type="EMBL" id="STY29882.1"/>
    </source>
</evidence>
<organism evidence="2 3">
    <name type="scientific">Legionella wadsworthii</name>
    <dbReference type="NCBI Taxonomy" id="28088"/>
    <lineage>
        <taxon>Bacteria</taxon>
        <taxon>Pseudomonadati</taxon>
        <taxon>Pseudomonadota</taxon>
        <taxon>Gammaproteobacteria</taxon>
        <taxon>Legionellales</taxon>
        <taxon>Legionellaceae</taxon>
        <taxon>Legionella</taxon>
    </lineage>
</organism>
<accession>A0A378LVM9</accession>
<dbReference type="AlphaFoldDB" id="A0A378LVM9"/>
<dbReference type="EMBL" id="UGPB01000001">
    <property type="protein sequence ID" value="STY29882.1"/>
    <property type="molecule type" value="Genomic_DNA"/>
</dbReference>
<keyword evidence="3" id="KW-1185">Reference proteome</keyword>
<dbReference type="OrthoDB" id="5650543at2"/>
<reference evidence="2 3" key="1">
    <citation type="submission" date="2018-06" db="EMBL/GenBank/DDBJ databases">
        <authorList>
            <consortium name="Pathogen Informatics"/>
            <person name="Doyle S."/>
        </authorList>
    </citation>
    <scope>NUCLEOTIDE SEQUENCE [LARGE SCALE GENOMIC DNA]</scope>
    <source>
        <strain evidence="2 3">NCTC11532</strain>
    </source>
</reference>
<sequence length="175" mass="20619">MSKFPNKTPYELRQYFNSLDLNQLIELNRSYGPHFVSLEERLDKSQEDLKQERKRLIQFQEKKQKHLLSYKEVETNEELFQKNMESVCSIQSRTDRYMGRQSLGYSPMQLYSSESLFIDTEISKASQMIQSLENIIASLEEKKTIAVSELRILNSIIDKRRKLMPEKPTPSMALS</sequence>
<feature type="coiled-coil region" evidence="1">
    <location>
        <begin position="122"/>
        <end position="149"/>
    </location>
</feature>
<protein>
    <submittedName>
        <fullName evidence="2">Uncharacterized protein</fullName>
    </submittedName>
</protein>
<name>A0A378LVM9_9GAMM</name>
<evidence type="ECO:0000313" key="3">
    <source>
        <dbReference type="Proteomes" id="UP000255297"/>
    </source>
</evidence>
<dbReference type="Proteomes" id="UP000255297">
    <property type="component" value="Unassembled WGS sequence"/>
</dbReference>
<dbReference type="RefSeq" id="WP_031564718.1">
    <property type="nucleotide sequence ID" value="NZ_CAAAIS010000001.1"/>
</dbReference>